<evidence type="ECO:0000259" key="3">
    <source>
        <dbReference type="Pfam" id="PF13359"/>
    </source>
</evidence>
<feature type="domain" description="DDE Tnp4" evidence="3">
    <location>
        <begin position="165"/>
        <end position="220"/>
    </location>
</feature>
<protein>
    <recommendedName>
        <fullName evidence="3">DDE Tnp4 domain-containing protein</fullName>
    </recommendedName>
</protein>
<comment type="cofactor">
    <cofactor evidence="1">
        <name>a divalent metal cation</name>
        <dbReference type="ChEBI" id="CHEBI:60240"/>
    </cofactor>
</comment>
<keyword evidence="2" id="KW-0479">Metal-binding</keyword>
<dbReference type="PANTHER" id="PTHR23080">
    <property type="entry name" value="THAP DOMAIN PROTEIN"/>
    <property type="match status" value="1"/>
</dbReference>
<dbReference type="Pfam" id="PF13359">
    <property type="entry name" value="DDE_Tnp_4"/>
    <property type="match status" value="1"/>
</dbReference>
<dbReference type="Proteomes" id="UP000887567">
    <property type="component" value="Unplaced"/>
</dbReference>
<proteinExistence type="predicted"/>
<dbReference type="OrthoDB" id="5986118at2759"/>
<dbReference type="AlphaFoldDB" id="A0A913X3A5"/>
<dbReference type="GeneID" id="110237029"/>
<dbReference type="GO" id="GO:0046872">
    <property type="term" value="F:metal ion binding"/>
    <property type="evidence" value="ECO:0007669"/>
    <property type="project" value="UniProtKB-KW"/>
</dbReference>
<accession>A0A913X3A5</accession>
<organism evidence="4 5">
    <name type="scientific">Exaiptasia diaphana</name>
    <name type="common">Tropical sea anemone</name>
    <name type="synonym">Aiptasia pulchella</name>
    <dbReference type="NCBI Taxonomy" id="2652724"/>
    <lineage>
        <taxon>Eukaryota</taxon>
        <taxon>Metazoa</taxon>
        <taxon>Cnidaria</taxon>
        <taxon>Anthozoa</taxon>
        <taxon>Hexacorallia</taxon>
        <taxon>Actiniaria</taxon>
        <taxon>Aiptasiidae</taxon>
        <taxon>Exaiptasia</taxon>
    </lineage>
</organism>
<evidence type="ECO:0000313" key="4">
    <source>
        <dbReference type="EnsemblMetazoa" id="XP_020898260.2"/>
    </source>
</evidence>
<dbReference type="PANTHER" id="PTHR23080:SF141">
    <property type="entry name" value="TRANSPOSASE HELIX-TURN-HELIX DOMAIN-CONTAINING PROTEIN"/>
    <property type="match status" value="1"/>
</dbReference>
<name>A0A913X3A5_EXADI</name>
<evidence type="ECO:0000256" key="1">
    <source>
        <dbReference type="ARBA" id="ARBA00001968"/>
    </source>
</evidence>
<sequence>MILRNEVRLQNEPTRIISNVSFEVTVQNPKSMKNFTGLTPEQFELLFEFLNNVYPFNEIVYWDAKESSRPKGTCGPESILTDREKLYITLLRLKRGYTIESLAVLLSTPQRTIEATLIRKIFTTFIQFIYKVVRDMKYVMFPTRDITRRRLPKVFKTMKNIRCMIDCTEFAVEMSRNFARQGNTYSSYKHTNTFKSLIAVTPNGSACFVSELYEGDVNDVDLEW</sequence>
<dbReference type="KEGG" id="epa:110237029"/>
<dbReference type="EnsemblMetazoa" id="XM_021042601.2">
    <property type="protein sequence ID" value="XP_020898260.2"/>
    <property type="gene ID" value="LOC110237029"/>
</dbReference>
<evidence type="ECO:0000256" key="2">
    <source>
        <dbReference type="ARBA" id="ARBA00022723"/>
    </source>
</evidence>
<dbReference type="InterPro" id="IPR027806">
    <property type="entry name" value="HARBI1_dom"/>
</dbReference>
<reference evidence="4" key="1">
    <citation type="submission" date="2022-11" db="UniProtKB">
        <authorList>
            <consortium name="EnsemblMetazoa"/>
        </authorList>
    </citation>
    <scope>IDENTIFICATION</scope>
</reference>
<evidence type="ECO:0000313" key="5">
    <source>
        <dbReference type="Proteomes" id="UP000887567"/>
    </source>
</evidence>
<keyword evidence="5" id="KW-1185">Reference proteome</keyword>
<dbReference type="RefSeq" id="XP_020898260.2">
    <property type="nucleotide sequence ID" value="XM_021042601.2"/>
</dbReference>